<sequence length="99" mass="11028">MSVLIALVLTACWAGLSPPRVGKAAPRKVRRQVAHQIPEAILSDPELQAAVGALPSNYNFEIYKTVWRIRQAQAKRVALQMLEGLLMFACTLMLDIIER</sequence>
<dbReference type="EMBL" id="CM037629">
    <property type="protein sequence ID" value="KAH7990316.1"/>
    <property type="molecule type" value="Genomic_DNA"/>
</dbReference>
<comment type="caution">
    <text evidence="1">The sequence shown here is derived from an EMBL/GenBank/DDBJ whole genome shotgun (WGS) entry which is preliminary data.</text>
</comment>
<dbReference type="Proteomes" id="UP000827872">
    <property type="component" value="Linkage Group LG16"/>
</dbReference>
<accession>A0ACB8EDY7</accession>
<evidence type="ECO:0000313" key="2">
    <source>
        <dbReference type="Proteomes" id="UP000827872"/>
    </source>
</evidence>
<organism evidence="1 2">
    <name type="scientific">Sphaerodactylus townsendi</name>
    <dbReference type="NCBI Taxonomy" id="933632"/>
    <lineage>
        <taxon>Eukaryota</taxon>
        <taxon>Metazoa</taxon>
        <taxon>Chordata</taxon>
        <taxon>Craniata</taxon>
        <taxon>Vertebrata</taxon>
        <taxon>Euteleostomi</taxon>
        <taxon>Lepidosauria</taxon>
        <taxon>Squamata</taxon>
        <taxon>Bifurcata</taxon>
        <taxon>Gekkota</taxon>
        <taxon>Sphaerodactylidae</taxon>
        <taxon>Sphaerodactylus</taxon>
    </lineage>
</organism>
<evidence type="ECO:0000313" key="1">
    <source>
        <dbReference type="EMBL" id="KAH7990316.1"/>
    </source>
</evidence>
<reference evidence="1" key="1">
    <citation type="submission" date="2021-08" db="EMBL/GenBank/DDBJ databases">
        <title>The first chromosome-level gecko genome reveals the dynamic sex chromosomes of Neotropical dwarf geckos (Sphaerodactylidae: Sphaerodactylus).</title>
        <authorList>
            <person name="Pinto B.J."/>
            <person name="Keating S.E."/>
            <person name="Gamble T."/>
        </authorList>
    </citation>
    <scope>NUCLEOTIDE SEQUENCE</scope>
    <source>
        <strain evidence="1">TG3544</strain>
    </source>
</reference>
<proteinExistence type="predicted"/>
<keyword evidence="2" id="KW-1185">Reference proteome</keyword>
<name>A0ACB8EDY7_9SAUR</name>
<gene>
    <name evidence="1" type="primary">DPH1_2</name>
    <name evidence="1" type="ORF">K3G42_005325</name>
</gene>
<protein>
    <submittedName>
        <fullName evidence="1">Diphthamide biosynthesis protein 1</fullName>
    </submittedName>
</protein>